<comment type="caution">
    <text evidence="3">The sequence shown here is derived from an EMBL/GenBank/DDBJ whole genome shotgun (WGS) entry which is preliminary data.</text>
</comment>
<keyword evidence="4" id="KW-1185">Reference proteome</keyword>
<evidence type="ECO:0000259" key="2">
    <source>
        <dbReference type="Pfam" id="PF12793"/>
    </source>
</evidence>
<evidence type="ECO:0000313" key="3">
    <source>
        <dbReference type="EMBL" id="RAI78889.1"/>
    </source>
</evidence>
<dbReference type="Gene3D" id="3.40.190.10">
    <property type="entry name" value="Periplasmic binding protein-like II"/>
    <property type="match status" value="1"/>
</dbReference>
<name>A0A2G5NVH1_9STAP</name>
<dbReference type="RefSeq" id="WP_099577386.1">
    <property type="nucleotide sequence ID" value="NZ_MJBI02000015.1"/>
</dbReference>
<dbReference type="InterPro" id="IPR000914">
    <property type="entry name" value="SBP_5_dom"/>
</dbReference>
<dbReference type="PANTHER" id="PTHR30290">
    <property type="entry name" value="PERIPLASMIC BINDING COMPONENT OF ABC TRANSPORTER"/>
    <property type="match status" value="1"/>
</dbReference>
<dbReference type="GO" id="GO:0015833">
    <property type="term" value="P:peptide transport"/>
    <property type="evidence" value="ECO:0007669"/>
    <property type="project" value="TreeGrafter"/>
</dbReference>
<dbReference type="AlphaFoldDB" id="A0A2G5NVH1"/>
<evidence type="ECO:0000313" key="4">
    <source>
        <dbReference type="Proteomes" id="UP000229523"/>
    </source>
</evidence>
<evidence type="ECO:0000259" key="1">
    <source>
        <dbReference type="Pfam" id="PF00496"/>
    </source>
</evidence>
<feature type="domain" description="Solute-binding protein family 5" evidence="1">
    <location>
        <begin position="172"/>
        <end position="299"/>
    </location>
</feature>
<gene>
    <name evidence="3" type="ORF">BFS35_013395</name>
</gene>
<dbReference type="EMBL" id="MJBI02000015">
    <property type="protein sequence ID" value="RAI78889.1"/>
    <property type="molecule type" value="Genomic_DNA"/>
</dbReference>
<dbReference type="SUPFAM" id="SSF53850">
    <property type="entry name" value="Periplasmic binding protein-like II"/>
    <property type="match status" value="1"/>
</dbReference>
<dbReference type="Pfam" id="PF12793">
    <property type="entry name" value="SgrR_N"/>
    <property type="match status" value="1"/>
</dbReference>
<organism evidence="3 4">
    <name type="scientific">Macrococcoides goetzii</name>
    <dbReference type="NCBI Taxonomy" id="1891097"/>
    <lineage>
        <taxon>Bacteria</taxon>
        <taxon>Bacillati</taxon>
        <taxon>Bacillota</taxon>
        <taxon>Bacilli</taxon>
        <taxon>Bacillales</taxon>
        <taxon>Staphylococcaceae</taxon>
        <taxon>Macrococcoides</taxon>
    </lineage>
</organism>
<accession>A0A2G5NVH1</accession>
<sequence length="541" mass="64234">MIDQRIIELEHYINHIDDFTLDIIAEKMLISTKQLSRLLKAWDEEGLIEYKPGRGRGNKIKIEFKRDVQADIIEDIKRNIDTMNVKDLQKVLQQPWRHNAFVKLQEIVDDKINEEVIVDGNELIEWVHQIPENLHPAHINDYLGAQLSHQFYETLYRVSTTGKIIRNLVSVDEWKDDALHIHLKRQVKLSDGSLLIAADVKDSLGYCGSEECPFAALFSEIEHIEIINDFYIVINFSERPKYFKYLLSQKYSAIYRRIDEHTLIGSGPYQLDELSEDSLTIRYNLFYRGHLPDIERIKYLNKRSEKNHFDSYKKDNNEVVFINIGEEFLLFNPHKDLSIKQREYISQIFMETIEEFVEAERKKDVLNTTVSTIEKLDAKQQILRPLKVVVNSQTKVFFEAMQQRLLKDDIQLLFIEMDYLEYINTNLMAIDADFVWMYENYHSLQPYKTIDLLRQCKFQEWYGQLTEGYKIMNDFDHKENDAPSNVGYQYLKRLNQKRLYLPIRKVRRKIYVDAYTKNIDALPYGIVNYIDVILDKKAIRN</sequence>
<reference evidence="3 4" key="1">
    <citation type="journal article" date="2018" name="Front. Microbiol.">
        <title>Description and Comparative Genomics of Macrococcus caseolyticus subsp. hominis subsp. nov., Macrococcus goetzii sp. nov., Macrococcus epidermidis sp. nov., and Macrococcus bohemicus sp. nov., Novel Macrococci From Human Clinical Material With Virulence Potential and Suspected Uptake of Foreign DNA by Natural Transformation.</title>
        <authorList>
            <person name="Maslanova I."/>
            <person name="Wertheimer Z."/>
            <person name="Sedlacek I."/>
            <person name="Svec P."/>
            <person name="Indrakova A."/>
            <person name="Kovarovic V."/>
            <person name="Schumann P."/>
            <person name="Sproer C."/>
            <person name="Kralova S."/>
            <person name="Sedo O."/>
            <person name="Kristofova L."/>
            <person name="Vrbovska V."/>
            <person name="Fuzik T."/>
            <person name="Petras P."/>
            <person name="Zdrahal Z."/>
            <person name="Ruzickova V."/>
            <person name="Doskar J."/>
            <person name="Pantucek R."/>
        </authorList>
    </citation>
    <scope>NUCLEOTIDE SEQUENCE [LARGE SCALE GENOMIC DNA]</scope>
    <source>
        <strain evidence="3 4">CCM 4927</strain>
    </source>
</reference>
<proteinExistence type="predicted"/>
<protein>
    <submittedName>
        <fullName evidence="3">Uncharacterized protein</fullName>
    </submittedName>
</protein>
<dbReference type="InterPro" id="IPR039424">
    <property type="entry name" value="SBP_5"/>
</dbReference>
<dbReference type="InterPro" id="IPR025370">
    <property type="entry name" value="SgrR_HTH_N"/>
</dbReference>
<feature type="domain" description="Transcriptional regulator SgrR N-terminal HTH" evidence="2">
    <location>
        <begin position="10"/>
        <end position="94"/>
    </location>
</feature>
<dbReference type="GO" id="GO:1904680">
    <property type="term" value="F:peptide transmembrane transporter activity"/>
    <property type="evidence" value="ECO:0007669"/>
    <property type="project" value="TreeGrafter"/>
</dbReference>
<dbReference type="Proteomes" id="UP000229523">
    <property type="component" value="Unassembled WGS sequence"/>
</dbReference>
<dbReference type="Pfam" id="PF00496">
    <property type="entry name" value="SBP_bac_5"/>
    <property type="match status" value="1"/>
</dbReference>